<accession>A0A383RA77</accession>
<dbReference type="InterPro" id="IPR029501">
    <property type="entry name" value="EndoU_bac"/>
</dbReference>
<gene>
    <name evidence="3" type="ORF">PBLR_12437</name>
</gene>
<sequence length="139" mass="15643">MDENGKKHKNKKGIVGAHNSDEFFKNDVLIRSENKVYDINGNEVKGVRQIEYSMPEIDGKTEKPTGNYNQSTNTKTIYDPNIISDREYVDRGIEAVNNALEKEPSGVLPHTWTGVDSKGVTWLGYYKNGKVTSFFPTSP</sequence>
<protein>
    <recommendedName>
        <fullName evidence="2">Bacterial EndoU nuclease domain-containing protein</fullName>
    </recommendedName>
</protein>
<proteinExistence type="predicted"/>
<dbReference type="CDD" id="cd20686">
    <property type="entry name" value="CdiA-CT_Ec-like"/>
    <property type="match status" value="1"/>
</dbReference>
<evidence type="ECO:0000256" key="1">
    <source>
        <dbReference type="SAM" id="MobiDB-lite"/>
    </source>
</evidence>
<feature type="domain" description="Bacterial EndoU nuclease" evidence="2">
    <location>
        <begin position="8"/>
        <end position="137"/>
    </location>
</feature>
<dbReference type="Pfam" id="PF14436">
    <property type="entry name" value="EndoU_bacteria"/>
    <property type="match status" value="1"/>
</dbReference>
<name>A0A383RA77_PAEAL</name>
<evidence type="ECO:0000313" key="4">
    <source>
        <dbReference type="Proteomes" id="UP000304148"/>
    </source>
</evidence>
<dbReference type="Proteomes" id="UP000304148">
    <property type="component" value="Chromosome"/>
</dbReference>
<evidence type="ECO:0000259" key="2">
    <source>
        <dbReference type="Pfam" id="PF14436"/>
    </source>
</evidence>
<dbReference type="EMBL" id="LS992241">
    <property type="protein sequence ID" value="SYX84015.1"/>
    <property type="molecule type" value="Genomic_DNA"/>
</dbReference>
<dbReference type="AlphaFoldDB" id="A0A383RA77"/>
<evidence type="ECO:0000313" key="3">
    <source>
        <dbReference type="EMBL" id="SYX84015.1"/>
    </source>
</evidence>
<reference evidence="4" key="1">
    <citation type="submission" date="2018-08" db="EMBL/GenBank/DDBJ databases">
        <authorList>
            <person name="Chevrot R."/>
        </authorList>
    </citation>
    <scope>NUCLEOTIDE SEQUENCE [LARGE SCALE GENOMIC DNA]</scope>
</reference>
<organism evidence="3 4">
    <name type="scientific">Paenibacillus alvei</name>
    <name type="common">Bacillus alvei</name>
    <dbReference type="NCBI Taxonomy" id="44250"/>
    <lineage>
        <taxon>Bacteria</taxon>
        <taxon>Bacillati</taxon>
        <taxon>Bacillota</taxon>
        <taxon>Bacilli</taxon>
        <taxon>Bacillales</taxon>
        <taxon>Paenibacillaceae</taxon>
        <taxon>Paenibacillus</taxon>
    </lineage>
</organism>
<dbReference type="GO" id="GO:0004519">
    <property type="term" value="F:endonuclease activity"/>
    <property type="evidence" value="ECO:0007669"/>
    <property type="project" value="InterPro"/>
</dbReference>
<feature type="region of interest" description="Disordered" evidence="1">
    <location>
        <begin position="55"/>
        <end position="75"/>
    </location>
</feature>
<dbReference type="RefSeq" id="WP_172619479.1">
    <property type="nucleotide sequence ID" value="NZ_LS992241.1"/>
</dbReference>
<feature type="compositionally biased region" description="Polar residues" evidence="1">
    <location>
        <begin position="64"/>
        <end position="75"/>
    </location>
</feature>